<feature type="domain" description="Polysaccharide biosynthesis protein CapD-like" evidence="2">
    <location>
        <begin position="7"/>
        <end position="285"/>
    </location>
</feature>
<dbReference type="RefSeq" id="WP_317719627.1">
    <property type="nucleotide sequence ID" value="NZ_AP026806.1"/>
</dbReference>
<name>A0ABC8ECT6_CLOTA</name>
<dbReference type="InterPro" id="IPR003869">
    <property type="entry name" value="Polysac_CapD-like"/>
</dbReference>
<proteinExistence type="inferred from homology"/>
<dbReference type="PANTHER" id="PTHR43318:SF2">
    <property type="entry name" value="UDP-N-ACETYLGLUCOSAMINE 4,6-DEHYDRATASE (INVERTING)"/>
    <property type="match status" value="1"/>
</dbReference>
<reference evidence="3 4" key="1">
    <citation type="submission" date="2022-09" db="EMBL/GenBank/DDBJ databases">
        <title>complete genome sequences of Clostridium tetani str. KHSU-234311-028 isolated from soil.</title>
        <authorList>
            <person name="Sekizuka T."/>
            <person name="Shitada C."/>
            <person name="Takahashi M."/>
            <person name="Kuroda M."/>
        </authorList>
    </citation>
    <scope>NUCLEOTIDE SEQUENCE [LARGE SCALE GENOMIC DNA]</scope>
    <source>
        <strain evidence="3 4">KHSU-234311-028</strain>
    </source>
</reference>
<dbReference type="CDD" id="cd05237">
    <property type="entry name" value="UDP_invert_4-6DH_SDR_e"/>
    <property type="match status" value="1"/>
</dbReference>
<evidence type="ECO:0000313" key="3">
    <source>
        <dbReference type="EMBL" id="BDR81424.1"/>
    </source>
</evidence>
<accession>A0ABC8ECT6</accession>
<dbReference type="SUPFAM" id="SSF51735">
    <property type="entry name" value="NAD(P)-binding Rossmann-fold domains"/>
    <property type="match status" value="1"/>
</dbReference>
<dbReference type="InterPro" id="IPR020025">
    <property type="entry name" value="PseB"/>
</dbReference>
<dbReference type="Proteomes" id="UP001321763">
    <property type="component" value="Chromosome"/>
</dbReference>
<evidence type="ECO:0000313" key="4">
    <source>
        <dbReference type="Proteomes" id="UP001321763"/>
    </source>
</evidence>
<organism evidence="3 4">
    <name type="scientific">Clostridium tetani</name>
    <dbReference type="NCBI Taxonomy" id="1513"/>
    <lineage>
        <taxon>Bacteria</taxon>
        <taxon>Bacillati</taxon>
        <taxon>Bacillota</taxon>
        <taxon>Clostridia</taxon>
        <taxon>Eubacteriales</taxon>
        <taxon>Clostridiaceae</taxon>
        <taxon>Clostridium</taxon>
    </lineage>
</organism>
<dbReference type="Gene3D" id="3.40.50.720">
    <property type="entry name" value="NAD(P)-binding Rossmann-like Domain"/>
    <property type="match status" value="1"/>
</dbReference>
<dbReference type="InterPro" id="IPR051203">
    <property type="entry name" value="Polysaccharide_Synthase-Rel"/>
</dbReference>
<dbReference type="AlphaFoldDB" id="A0ABC8ECT6"/>
<sequence>MLNDKSILITGGTGSFGKKFTEKILEKYDVKKIIIYSRDEFKQDLMKKEFALKYPEKIDKLRFFIGDVRDKDRLYRAFNGVDYVVHAAAMKQVPACEYNPFEAIKTNIHGAQNIIDAALDRGIKKVVALSTDKAVNPINLYGGTKLVSDKLFIAANAYSGVDGTIFSVVRYGNVAGSRGSVIPFFKSLIENECKELPITDFRMTRFWITLEQGVDLVFKALEEARGGETYISKIPSFKITDLAKAMLSDCKLKEVGIREGEKLHEVMITKDDSRYTYEYPEHYIVYPHFDWWNSGKYFTPGGKLIEEGFEYDSGTNDQWLEADELKKEIAKLGFLNLNYSEAMKEVAVSKEVK</sequence>
<dbReference type="Pfam" id="PF02719">
    <property type="entry name" value="Polysacc_synt_2"/>
    <property type="match status" value="1"/>
</dbReference>
<dbReference type="InterPro" id="IPR036291">
    <property type="entry name" value="NAD(P)-bd_dom_sf"/>
</dbReference>
<evidence type="ECO:0000256" key="1">
    <source>
        <dbReference type="ARBA" id="ARBA00007430"/>
    </source>
</evidence>
<protein>
    <submittedName>
        <fullName evidence="3">UDP-N-acetylglucosamine 4,6-dehydratase (Inverting)</fullName>
    </submittedName>
</protein>
<evidence type="ECO:0000259" key="2">
    <source>
        <dbReference type="Pfam" id="PF02719"/>
    </source>
</evidence>
<dbReference type="NCBIfam" id="TIGR03589">
    <property type="entry name" value="PseB"/>
    <property type="match status" value="1"/>
</dbReference>
<dbReference type="EMBL" id="AP026818">
    <property type="protein sequence ID" value="BDR81424.1"/>
    <property type="molecule type" value="Genomic_DNA"/>
</dbReference>
<dbReference type="PANTHER" id="PTHR43318">
    <property type="entry name" value="UDP-N-ACETYLGLUCOSAMINE 4,6-DEHYDRATASE"/>
    <property type="match status" value="1"/>
</dbReference>
<gene>
    <name evidence="3" type="ORF">K234311028_16700</name>
</gene>
<comment type="similarity">
    <text evidence="1">Belongs to the polysaccharide synthase family.</text>
</comment>